<dbReference type="GO" id="GO:0005634">
    <property type="term" value="C:nucleus"/>
    <property type="evidence" value="ECO:0000318"/>
    <property type="project" value="GO_Central"/>
</dbReference>
<keyword evidence="2" id="KW-0131">Cell cycle</keyword>
<organism evidence="4 5">
    <name type="scientific">Juglans regia</name>
    <name type="common">English walnut</name>
    <dbReference type="NCBI Taxonomy" id="51240"/>
    <lineage>
        <taxon>Eukaryota</taxon>
        <taxon>Viridiplantae</taxon>
        <taxon>Streptophyta</taxon>
        <taxon>Embryophyta</taxon>
        <taxon>Tracheophyta</taxon>
        <taxon>Spermatophyta</taxon>
        <taxon>Magnoliopsida</taxon>
        <taxon>eudicotyledons</taxon>
        <taxon>Gunneridae</taxon>
        <taxon>Pentapetalae</taxon>
        <taxon>rosids</taxon>
        <taxon>fabids</taxon>
        <taxon>Fagales</taxon>
        <taxon>Juglandaceae</taxon>
        <taxon>Juglans</taxon>
    </lineage>
</organism>
<keyword evidence="4" id="KW-1185">Reference proteome</keyword>
<protein>
    <submittedName>
        <fullName evidence="5">Cyclin-dependent protein kinase inhibitor SMR10-like</fullName>
    </submittedName>
</protein>
<dbReference type="FunCoup" id="A0A2I4EUY0">
    <property type="interactions" value="30"/>
</dbReference>
<evidence type="ECO:0000313" key="5">
    <source>
        <dbReference type="RefSeq" id="XP_018823209.1"/>
    </source>
</evidence>
<accession>A0A2I4EUY0</accession>
<dbReference type="OrthoDB" id="1933617at2759"/>
<sequence length="180" mass="20529">MGVSDSQMLVPDKDLNVMKLNFATRPALEFQDECPTEPPEDRGVRKIPEVLQEEEQEYQKQEQDLEQEQEKEDKHDSISLSSLGVRIPSLGEFRDMEGEEDDGFKTPTSLDHKIPVVLQCPPAPRKLKPKAVVTTKRKAARRRIPLDLSNEIELLFPPSTVQVLDLSGKIRKIREGDETR</sequence>
<feature type="region of interest" description="Disordered" evidence="3">
    <location>
        <begin position="54"/>
        <end position="81"/>
    </location>
</feature>
<proteinExistence type="predicted"/>
<dbReference type="PANTHER" id="PTHR33142:SF66">
    <property type="entry name" value="CYCLIN-DEPENDENT PROTEIN KINASE INHIBITOR SMR3"/>
    <property type="match status" value="1"/>
</dbReference>
<dbReference type="InterPro" id="IPR040389">
    <property type="entry name" value="SMR"/>
</dbReference>
<evidence type="ECO:0000256" key="2">
    <source>
        <dbReference type="ARBA" id="ARBA00023306"/>
    </source>
</evidence>
<dbReference type="GO" id="GO:0032875">
    <property type="term" value="P:regulation of DNA endoreduplication"/>
    <property type="evidence" value="ECO:0007669"/>
    <property type="project" value="InterPro"/>
</dbReference>
<dbReference type="Proteomes" id="UP000235220">
    <property type="component" value="Chromosome 14"/>
</dbReference>
<evidence type="ECO:0000256" key="3">
    <source>
        <dbReference type="SAM" id="MobiDB-lite"/>
    </source>
</evidence>
<gene>
    <name evidence="5" type="primary">LOC108992938</name>
</gene>
<evidence type="ECO:0000313" key="4">
    <source>
        <dbReference type="Proteomes" id="UP000235220"/>
    </source>
</evidence>
<dbReference type="GeneID" id="108992938"/>
<reference evidence="5" key="1">
    <citation type="submission" date="2025-08" db="UniProtKB">
        <authorList>
            <consortium name="RefSeq"/>
        </authorList>
    </citation>
    <scope>IDENTIFICATION</scope>
    <source>
        <tissue evidence="5">Leaves</tissue>
    </source>
</reference>
<feature type="compositionally biased region" description="Basic and acidic residues" evidence="3">
    <location>
        <begin position="39"/>
        <end position="48"/>
    </location>
</feature>
<dbReference type="RefSeq" id="XP_018823209.1">
    <property type="nucleotide sequence ID" value="XM_018967664.2"/>
</dbReference>
<keyword evidence="1 5" id="KW-0649">Protein kinase inhibitor</keyword>
<dbReference type="KEGG" id="jre:108992938"/>
<name>A0A2I4EUY0_JUGRE</name>
<dbReference type="PANTHER" id="PTHR33142">
    <property type="entry name" value="CYCLIN-DEPENDENT PROTEIN KINASE INHIBITOR SMR13"/>
    <property type="match status" value="1"/>
</dbReference>
<dbReference type="AlphaFoldDB" id="A0A2I4EUY0"/>
<evidence type="ECO:0000256" key="1">
    <source>
        <dbReference type="ARBA" id="ARBA00023013"/>
    </source>
</evidence>
<dbReference type="Gramene" id="Jr14_11350_p1">
    <property type="protein sequence ID" value="cds.Jr14_11350_p1"/>
    <property type="gene ID" value="Jr14_11350"/>
</dbReference>
<feature type="region of interest" description="Disordered" evidence="3">
    <location>
        <begin position="30"/>
        <end position="49"/>
    </location>
</feature>
<dbReference type="GO" id="GO:0004860">
    <property type="term" value="F:protein kinase inhibitor activity"/>
    <property type="evidence" value="ECO:0007669"/>
    <property type="project" value="UniProtKB-KW"/>
</dbReference>